<accession>B8IPC0</accession>
<name>B8IPC0_METNO</name>
<keyword evidence="3" id="KW-1185">Reference proteome</keyword>
<feature type="region of interest" description="Disordered" evidence="1">
    <location>
        <begin position="66"/>
        <end position="91"/>
    </location>
</feature>
<reference evidence="2 3" key="1">
    <citation type="submission" date="2009-01" db="EMBL/GenBank/DDBJ databases">
        <title>Complete sequence of chromosome of Methylobacterium nodulans ORS 2060.</title>
        <authorList>
            <consortium name="US DOE Joint Genome Institute"/>
            <person name="Lucas S."/>
            <person name="Copeland A."/>
            <person name="Lapidus A."/>
            <person name="Glavina del Rio T."/>
            <person name="Dalin E."/>
            <person name="Tice H."/>
            <person name="Bruce D."/>
            <person name="Goodwin L."/>
            <person name="Pitluck S."/>
            <person name="Sims D."/>
            <person name="Brettin T."/>
            <person name="Detter J.C."/>
            <person name="Han C."/>
            <person name="Larimer F."/>
            <person name="Land M."/>
            <person name="Hauser L."/>
            <person name="Kyrpides N."/>
            <person name="Ivanova N."/>
            <person name="Marx C.J."/>
            <person name="Richardson P."/>
        </authorList>
    </citation>
    <scope>NUCLEOTIDE SEQUENCE [LARGE SCALE GENOMIC DNA]</scope>
    <source>
        <strain evidence="3">LMG 21967 / CNCM I-2342 / ORS 2060</strain>
    </source>
</reference>
<evidence type="ECO:0000313" key="2">
    <source>
        <dbReference type="EMBL" id="ACL60438.1"/>
    </source>
</evidence>
<protein>
    <submittedName>
        <fullName evidence="2">Uncharacterized protein</fullName>
    </submittedName>
</protein>
<proteinExistence type="predicted"/>
<dbReference type="AlphaFoldDB" id="B8IPC0"/>
<gene>
    <name evidence="2" type="ordered locus">Mnod_5596</name>
</gene>
<dbReference type="HOGENOM" id="CLU_1794254_0_0_5"/>
<dbReference type="EMBL" id="CP001349">
    <property type="protein sequence ID" value="ACL60438.1"/>
    <property type="molecule type" value="Genomic_DNA"/>
</dbReference>
<sequence>MPVERGATALDVAPRVTREGGLAAPRGTGRRGVRWERDRLAAGSGGLSRAALESWLMIAGTLERSRSGTVPVHDPDSETVERSAGRGKPRAENQYRAVIRVPIESSCPPRGWIECRGIFLFGGIQAHSKPPFTATTKNVKFAIT</sequence>
<dbReference type="KEGG" id="mno:Mnod_5596"/>
<organism evidence="2 3">
    <name type="scientific">Methylobacterium nodulans (strain LMG 21967 / CNCM I-2342 / ORS 2060)</name>
    <dbReference type="NCBI Taxonomy" id="460265"/>
    <lineage>
        <taxon>Bacteria</taxon>
        <taxon>Pseudomonadati</taxon>
        <taxon>Pseudomonadota</taxon>
        <taxon>Alphaproteobacteria</taxon>
        <taxon>Hyphomicrobiales</taxon>
        <taxon>Methylobacteriaceae</taxon>
        <taxon>Methylobacterium</taxon>
    </lineage>
</organism>
<evidence type="ECO:0000313" key="3">
    <source>
        <dbReference type="Proteomes" id="UP000008207"/>
    </source>
</evidence>
<feature type="compositionally biased region" description="Basic and acidic residues" evidence="1">
    <location>
        <begin position="73"/>
        <end position="91"/>
    </location>
</feature>
<evidence type="ECO:0000256" key="1">
    <source>
        <dbReference type="SAM" id="MobiDB-lite"/>
    </source>
</evidence>
<dbReference type="Proteomes" id="UP000008207">
    <property type="component" value="Chromosome"/>
</dbReference>